<dbReference type="Proteomes" id="UP001432062">
    <property type="component" value="Chromosome"/>
</dbReference>
<organism evidence="5 6">
    <name type="scientific">Nocardia vinacea</name>
    <dbReference type="NCBI Taxonomy" id="96468"/>
    <lineage>
        <taxon>Bacteria</taxon>
        <taxon>Bacillati</taxon>
        <taxon>Actinomycetota</taxon>
        <taxon>Actinomycetes</taxon>
        <taxon>Mycobacteriales</taxon>
        <taxon>Nocardiaceae</taxon>
        <taxon>Nocardia</taxon>
    </lineage>
</organism>
<keyword evidence="1" id="KW-0805">Transcription regulation</keyword>
<evidence type="ECO:0000259" key="4">
    <source>
        <dbReference type="PROSITE" id="PS01124"/>
    </source>
</evidence>
<evidence type="ECO:0000256" key="1">
    <source>
        <dbReference type="ARBA" id="ARBA00023015"/>
    </source>
</evidence>
<feature type="domain" description="HTH araC/xylS-type" evidence="4">
    <location>
        <begin position="140"/>
        <end position="246"/>
    </location>
</feature>
<name>A0ABZ1Z6K1_9NOCA</name>
<dbReference type="Gene3D" id="1.10.10.60">
    <property type="entry name" value="Homeodomain-like"/>
    <property type="match status" value="1"/>
</dbReference>
<dbReference type="PROSITE" id="PS01124">
    <property type="entry name" value="HTH_ARAC_FAMILY_2"/>
    <property type="match status" value="1"/>
</dbReference>
<evidence type="ECO:0000313" key="6">
    <source>
        <dbReference type="Proteomes" id="UP001432062"/>
    </source>
</evidence>
<dbReference type="RefSeq" id="WP_327101889.1">
    <property type="nucleotide sequence ID" value="NZ_CP109149.1"/>
</dbReference>
<dbReference type="InterPro" id="IPR018060">
    <property type="entry name" value="HTH_AraC"/>
</dbReference>
<evidence type="ECO:0000256" key="3">
    <source>
        <dbReference type="ARBA" id="ARBA00023163"/>
    </source>
</evidence>
<gene>
    <name evidence="5" type="ORF">OG563_18495</name>
</gene>
<evidence type="ECO:0000313" key="5">
    <source>
        <dbReference type="EMBL" id="WUV51128.1"/>
    </source>
</evidence>
<dbReference type="SMART" id="SM00342">
    <property type="entry name" value="HTH_ARAC"/>
    <property type="match status" value="1"/>
</dbReference>
<keyword evidence="6" id="KW-1185">Reference proteome</keyword>
<dbReference type="PANTHER" id="PTHR46796">
    <property type="entry name" value="HTH-TYPE TRANSCRIPTIONAL ACTIVATOR RHAS-RELATED"/>
    <property type="match status" value="1"/>
</dbReference>
<dbReference type="EMBL" id="CP109441">
    <property type="protein sequence ID" value="WUV51128.1"/>
    <property type="molecule type" value="Genomic_DNA"/>
</dbReference>
<dbReference type="InterPro" id="IPR050204">
    <property type="entry name" value="AraC_XylS_family_regulators"/>
</dbReference>
<sequence length="257" mass="27540">MQVDLIEATVPAPESLRPWITELGRFPTATDASLPFTHVPHAGTTIVLRTADRPDALVLGPQTRASYSTADKPAGCARLRLAPGATRQLLGIPAAELADRVVRLADLPGVAAELANELATLPTEEVLPFLEEVLPQRISEDSTQRIHRELLRDAVAAISATPTVHDLAADLAVSERQLRNLFTNGIGISPKHFARIGRVRQLLADASDTEVSLADVAAVHGYYDQSHMSADFKALMGVPPAKFFQGQVPAPTPCRSA</sequence>
<keyword evidence="2" id="KW-0238">DNA-binding</keyword>
<evidence type="ECO:0000256" key="2">
    <source>
        <dbReference type="ARBA" id="ARBA00023125"/>
    </source>
</evidence>
<dbReference type="InterPro" id="IPR046532">
    <property type="entry name" value="DUF6597"/>
</dbReference>
<keyword evidence="3" id="KW-0804">Transcription</keyword>
<dbReference type="InterPro" id="IPR009057">
    <property type="entry name" value="Homeodomain-like_sf"/>
</dbReference>
<protein>
    <submittedName>
        <fullName evidence="5">Helix-turn-helix domain-containing protein</fullName>
    </submittedName>
</protein>
<accession>A0ABZ1Z6K1</accession>
<dbReference type="SUPFAM" id="SSF46689">
    <property type="entry name" value="Homeodomain-like"/>
    <property type="match status" value="1"/>
</dbReference>
<dbReference type="Pfam" id="PF20240">
    <property type="entry name" value="DUF6597"/>
    <property type="match status" value="1"/>
</dbReference>
<dbReference type="Pfam" id="PF12833">
    <property type="entry name" value="HTH_18"/>
    <property type="match status" value="1"/>
</dbReference>
<proteinExistence type="predicted"/>
<reference evidence="5" key="1">
    <citation type="submission" date="2022-10" db="EMBL/GenBank/DDBJ databases">
        <title>The complete genomes of actinobacterial strains from the NBC collection.</title>
        <authorList>
            <person name="Joergensen T.S."/>
            <person name="Alvarez Arevalo M."/>
            <person name="Sterndorff E.B."/>
            <person name="Faurdal D."/>
            <person name="Vuksanovic O."/>
            <person name="Mourched A.-S."/>
            <person name="Charusanti P."/>
            <person name="Shaw S."/>
            <person name="Blin K."/>
            <person name="Weber T."/>
        </authorList>
    </citation>
    <scope>NUCLEOTIDE SEQUENCE</scope>
    <source>
        <strain evidence="5">NBC_01482</strain>
    </source>
</reference>